<dbReference type="GO" id="GO:0000976">
    <property type="term" value="F:transcription cis-regulatory region binding"/>
    <property type="evidence" value="ECO:0007669"/>
    <property type="project" value="TreeGrafter"/>
</dbReference>
<dbReference type="Proteomes" id="UP000240400">
    <property type="component" value="Unassembled WGS sequence"/>
</dbReference>
<gene>
    <name evidence="6" type="ORF">BUZ61_10740</name>
</gene>
<dbReference type="SUPFAM" id="SSF47413">
    <property type="entry name" value="lambda repressor-like DNA-binding domains"/>
    <property type="match status" value="1"/>
</dbReference>
<dbReference type="PANTHER" id="PTHR30146:SF145">
    <property type="entry name" value="RIBOSE OPERON REPRESSOR"/>
    <property type="match status" value="1"/>
</dbReference>
<dbReference type="GO" id="GO:0003700">
    <property type="term" value="F:DNA-binding transcription factor activity"/>
    <property type="evidence" value="ECO:0007669"/>
    <property type="project" value="TreeGrafter"/>
</dbReference>
<protein>
    <submittedName>
        <fullName evidence="6">Uncharacterized protein</fullName>
    </submittedName>
</protein>
<organism evidence="6 7">
    <name type="scientific">Staphylococcus nepalensis</name>
    <dbReference type="NCBI Taxonomy" id="214473"/>
    <lineage>
        <taxon>Bacteria</taxon>
        <taxon>Bacillati</taxon>
        <taxon>Bacillota</taxon>
        <taxon>Bacilli</taxon>
        <taxon>Bacillales</taxon>
        <taxon>Staphylococcaceae</taxon>
        <taxon>Staphylococcus</taxon>
    </lineage>
</organism>
<evidence type="ECO:0000259" key="5">
    <source>
        <dbReference type="PROSITE" id="PS50943"/>
    </source>
</evidence>
<dbReference type="Pfam" id="PF13407">
    <property type="entry name" value="Peripla_BP_4"/>
    <property type="match status" value="1"/>
</dbReference>
<dbReference type="PANTHER" id="PTHR30146">
    <property type="entry name" value="LACI-RELATED TRANSCRIPTIONAL REPRESSOR"/>
    <property type="match status" value="1"/>
</dbReference>
<dbReference type="PROSITE" id="PS00356">
    <property type="entry name" value="HTH_LACI_1"/>
    <property type="match status" value="1"/>
</dbReference>
<dbReference type="InterPro" id="IPR000843">
    <property type="entry name" value="HTH_LacI"/>
</dbReference>
<evidence type="ECO:0000259" key="4">
    <source>
        <dbReference type="PROSITE" id="PS50932"/>
    </source>
</evidence>
<dbReference type="SMART" id="SM00354">
    <property type="entry name" value="HTH_LACI"/>
    <property type="match status" value="1"/>
</dbReference>
<evidence type="ECO:0000313" key="6">
    <source>
        <dbReference type="EMBL" id="PTK58102.1"/>
    </source>
</evidence>
<dbReference type="RefSeq" id="WP_107644432.1">
    <property type="nucleotide sequence ID" value="NZ_PZHR01000067.1"/>
</dbReference>
<dbReference type="SUPFAM" id="SSF53822">
    <property type="entry name" value="Periplasmic binding protein-like I"/>
    <property type="match status" value="1"/>
</dbReference>
<name>A0A2T4S8L2_9STAP</name>
<dbReference type="CDD" id="cd06283">
    <property type="entry name" value="PBP1_RegR_EndR_KdgR-like"/>
    <property type="match status" value="1"/>
</dbReference>
<evidence type="ECO:0000256" key="3">
    <source>
        <dbReference type="ARBA" id="ARBA00023163"/>
    </source>
</evidence>
<proteinExistence type="predicted"/>
<dbReference type="InterPro" id="IPR028082">
    <property type="entry name" value="Peripla_BP_I"/>
</dbReference>
<dbReference type="PROSITE" id="PS50932">
    <property type="entry name" value="HTH_LACI_2"/>
    <property type="match status" value="1"/>
</dbReference>
<sequence length="331" mass="37705">MEKKVTISEVAKYVGVSKSTISQYMNGNYNKMSKETRINIKNAINKLNYSPSKQAQFLTTRKSNLIGVVVADISNMYSSLLLKGISTYFEETDYQIVIVEASNSHNKETNVLKKLLDQNVDGIIIQPIHSDINQYKGIVNREIPMVLVDREIEHSNWEVITTDNEKVVSKMMNKIIEKNYDNILIITQPISNVTTRKLRYKTINEIAKNNEISVSLLETDENNKMDFSLFEDYVFSKKSVVFALNGTILIETLKLLKKNNIKIPKDIAITGFDDLDIMDIVEPGITSIKQPTKLIGKTVANLLHQKLQGKQDEEIILETVIESTINWRNSL</sequence>
<evidence type="ECO:0000313" key="7">
    <source>
        <dbReference type="Proteomes" id="UP000240400"/>
    </source>
</evidence>
<dbReference type="Gene3D" id="3.40.50.2300">
    <property type="match status" value="2"/>
</dbReference>
<dbReference type="AlphaFoldDB" id="A0A2T4S8L2"/>
<comment type="caution">
    <text evidence="6">The sequence shown here is derived from an EMBL/GenBank/DDBJ whole genome shotgun (WGS) entry which is preliminary data.</text>
</comment>
<reference evidence="6 7" key="1">
    <citation type="journal article" date="2016" name="Front. Microbiol.">
        <title>Comprehensive Phylogenetic Analysis of Bovine Non-aureus Staphylococci Species Based on Whole-Genome Sequencing.</title>
        <authorList>
            <person name="Naushad S."/>
            <person name="Barkema H.W."/>
            <person name="Luby C."/>
            <person name="Condas L.A."/>
            <person name="Nobrega D.B."/>
            <person name="Carson D.A."/>
            <person name="De Buck J."/>
        </authorList>
    </citation>
    <scope>NUCLEOTIDE SEQUENCE [LARGE SCALE GENOMIC DNA]</scope>
    <source>
        <strain evidence="6 7">SNUC 4337</strain>
    </source>
</reference>
<dbReference type="InterPro" id="IPR025997">
    <property type="entry name" value="SBP_2_dom"/>
</dbReference>
<dbReference type="InterPro" id="IPR001387">
    <property type="entry name" value="Cro/C1-type_HTH"/>
</dbReference>
<evidence type="ECO:0000256" key="1">
    <source>
        <dbReference type="ARBA" id="ARBA00023015"/>
    </source>
</evidence>
<feature type="domain" description="HTH lacI-type" evidence="4">
    <location>
        <begin position="5"/>
        <end position="60"/>
    </location>
</feature>
<keyword evidence="1" id="KW-0805">Transcription regulation</keyword>
<accession>A0A2T4S8L2</accession>
<dbReference type="InterPro" id="IPR010982">
    <property type="entry name" value="Lambda_DNA-bd_dom_sf"/>
</dbReference>
<dbReference type="CDD" id="cd01392">
    <property type="entry name" value="HTH_LacI"/>
    <property type="match status" value="1"/>
</dbReference>
<dbReference type="Gene3D" id="1.10.260.40">
    <property type="entry name" value="lambda repressor-like DNA-binding domains"/>
    <property type="match status" value="1"/>
</dbReference>
<keyword evidence="2" id="KW-0238">DNA-binding</keyword>
<evidence type="ECO:0000256" key="2">
    <source>
        <dbReference type="ARBA" id="ARBA00023125"/>
    </source>
</evidence>
<dbReference type="Pfam" id="PF00356">
    <property type="entry name" value="LacI"/>
    <property type="match status" value="1"/>
</dbReference>
<dbReference type="EMBL" id="PZHR01000067">
    <property type="protein sequence ID" value="PTK58102.1"/>
    <property type="molecule type" value="Genomic_DNA"/>
</dbReference>
<feature type="domain" description="HTH cro/C1-type" evidence="5">
    <location>
        <begin position="2"/>
        <end position="30"/>
    </location>
</feature>
<dbReference type="PROSITE" id="PS50943">
    <property type="entry name" value="HTH_CROC1"/>
    <property type="match status" value="1"/>
</dbReference>
<keyword evidence="3" id="KW-0804">Transcription</keyword>
<dbReference type="OrthoDB" id="1639518at2"/>